<dbReference type="Proteomes" id="UP000240830">
    <property type="component" value="Unassembled WGS sequence"/>
</dbReference>
<accession>A0A2H9TQD6</accession>
<keyword evidence="1" id="KW-0472">Membrane</keyword>
<reference evidence="2 3" key="1">
    <citation type="submission" date="2016-10" db="EMBL/GenBank/DDBJ databases">
        <title>The genome of Paramicrosporidium saccamoebae is the missing link in understanding Cryptomycota and Microsporidia evolution.</title>
        <authorList>
            <person name="Quandt C.A."/>
            <person name="Beaudet D."/>
            <person name="Corsaro D."/>
            <person name="Michel R."/>
            <person name="Corradi N."/>
            <person name="James T."/>
        </authorList>
    </citation>
    <scope>NUCLEOTIDE SEQUENCE [LARGE SCALE GENOMIC DNA]</scope>
    <source>
        <strain evidence="2 3">KSL3</strain>
    </source>
</reference>
<proteinExistence type="predicted"/>
<keyword evidence="1" id="KW-1133">Transmembrane helix</keyword>
<evidence type="ECO:0000313" key="2">
    <source>
        <dbReference type="EMBL" id="PJF19978.1"/>
    </source>
</evidence>
<keyword evidence="1" id="KW-0812">Transmembrane</keyword>
<dbReference type="EMBL" id="MTSL01000018">
    <property type="protein sequence ID" value="PJF19978.1"/>
    <property type="molecule type" value="Genomic_DNA"/>
</dbReference>
<evidence type="ECO:0000256" key="1">
    <source>
        <dbReference type="SAM" id="Phobius"/>
    </source>
</evidence>
<evidence type="ECO:0000313" key="3">
    <source>
        <dbReference type="Proteomes" id="UP000240830"/>
    </source>
</evidence>
<feature type="transmembrane region" description="Helical" evidence="1">
    <location>
        <begin position="41"/>
        <end position="61"/>
    </location>
</feature>
<dbReference type="AlphaFoldDB" id="A0A2H9TQD6"/>
<gene>
    <name evidence="2" type="ORF">PSACC_00204</name>
</gene>
<protein>
    <submittedName>
        <fullName evidence="2">Uncharacterized protein</fullName>
    </submittedName>
</protein>
<name>A0A2H9TQD6_9FUNG</name>
<sequence length="316" mass="36107">MDTVITVFALACTTVAGMRTCYLGLLAENLNGWLTVGEMFAHSVVLFGGTIVAAGAASWSYGIAVDRFHEVDTSLIPQLPLQVLERVYDTYLTKQPYLSLQDFKKECLSTVTCFEAYDFGKMAALLLFVEPIEASRCEEWFVECGTILRIFRTAKGKELADIIKYLWKKKTLVRSLQLDCTLNAMRRLDDEEKQALCLALYEAYPWDPWIEAYLPRPPGVEAVTSETRPKPLPDIPIERWYPTDSFAQCRLCKFRPAETVLLWFFLEVSRSMLRRAKCCTFCGYRTLKLRLISSPEPAENPDRELRNFGILNNNCL</sequence>
<keyword evidence="3" id="KW-1185">Reference proteome</keyword>
<organism evidence="2 3">
    <name type="scientific">Paramicrosporidium saccamoebae</name>
    <dbReference type="NCBI Taxonomy" id="1246581"/>
    <lineage>
        <taxon>Eukaryota</taxon>
        <taxon>Fungi</taxon>
        <taxon>Fungi incertae sedis</taxon>
        <taxon>Cryptomycota</taxon>
        <taxon>Cryptomycota incertae sedis</taxon>
        <taxon>Paramicrosporidium</taxon>
    </lineage>
</organism>
<comment type="caution">
    <text evidence="2">The sequence shown here is derived from an EMBL/GenBank/DDBJ whole genome shotgun (WGS) entry which is preliminary data.</text>
</comment>